<gene>
    <name evidence="9" type="ORF">BJX67DRAFT_81610</name>
</gene>
<evidence type="ECO:0000256" key="5">
    <source>
        <dbReference type="ARBA" id="ARBA00023157"/>
    </source>
</evidence>
<organism evidence="9 10">
    <name type="scientific">Aspergillus lucknowensis</name>
    <dbReference type="NCBI Taxonomy" id="176173"/>
    <lineage>
        <taxon>Eukaryota</taxon>
        <taxon>Fungi</taxon>
        <taxon>Dikarya</taxon>
        <taxon>Ascomycota</taxon>
        <taxon>Pezizomycotina</taxon>
        <taxon>Eurotiomycetes</taxon>
        <taxon>Eurotiomycetidae</taxon>
        <taxon>Eurotiales</taxon>
        <taxon>Aspergillaceae</taxon>
        <taxon>Aspergillus</taxon>
        <taxon>Aspergillus subgen. Nidulantes</taxon>
    </lineage>
</organism>
<dbReference type="RefSeq" id="XP_070886269.1">
    <property type="nucleotide sequence ID" value="XM_071035500.1"/>
</dbReference>
<evidence type="ECO:0000256" key="2">
    <source>
        <dbReference type="ARBA" id="ARBA00014212"/>
    </source>
</evidence>
<keyword evidence="4" id="KW-0378">Hydrolase</keyword>
<name>A0ABR4LRX3_9EURO</name>
<evidence type="ECO:0000313" key="10">
    <source>
        <dbReference type="Proteomes" id="UP001610432"/>
    </source>
</evidence>
<dbReference type="Proteomes" id="UP001610432">
    <property type="component" value="Unassembled WGS sequence"/>
</dbReference>
<evidence type="ECO:0000256" key="7">
    <source>
        <dbReference type="ARBA" id="ARBA00031934"/>
    </source>
</evidence>
<dbReference type="EMBL" id="JBFXLQ010000019">
    <property type="protein sequence ID" value="KAL2867290.1"/>
    <property type="molecule type" value="Genomic_DNA"/>
</dbReference>
<accession>A0ABR4LRX3</accession>
<keyword evidence="6" id="KW-0325">Glycoprotein</keyword>
<feature type="signal peptide" evidence="8">
    <location>
        <begin position="1"/>
        <end position="18"/>
    </location>
</feature>
<keyword evidence="10" id="KW-1185">Reference proteome</keyword>
<dbReference type="Gene3D" id="3.40.50.1820">
    <property type="entry name" value="alpha/beta hydrolase"/>
    <property type="match status" value="1"/>
</dbReference>
<keyword evidence="5" id="KW-1015">Disulfide bond</keyword>
<dbReference type="PANTHER" id="PTHR11247">
    <property type="entry name" value="PALMITOYL-PROTEIN THIOESTERASE/DOLICHYLDIPHOSPHATASE 1"/>
    <property type="match status" value="1"/>
</dbReference>
<evidence type="ECO:0000256" key="4">
    <source>
        <dbReference type="ARBA" id="ARBA00022801"/>
    </source>
</evidence>
<dbReference type="InterPro" id="IPR002472">
    <property type="entry name" value="Palm_thioest"/>
</dbReference>
<dbReference type="InterPro" id="IPR029058">
    <property type="entry name" value="AB_hydrolase_fold"/>
</dbReference>
<evidence type="ECO:0000256" key="8">
    <source>
        <dbReference type="SAM" id="SignalP"/>
    </source>
</evidence>
<evidence type="ECO:0000256" key="1">
    <source>
        <dbReference type="ARBA" id="ARBA00012423"/>
    </source>
</evidence>
<dbReference type="EC" id="3.1.2.22" evidence="1"/>
<reference evidence="9 10" key="1">
    <citation type="submission" date="2024-07" db="EMBL/GenBank/DDBJ databases">
        <title>Section-level genome sequencing and comparative genomics of Aspergillus sections Usti and Cavernicolus.</title>
        <authorList>
            <consortium name="Lawrence Berkeley National Laboratory"/>
            <person name="Nybo J.L."/>
            <person name="Vesth T.C."/>
            <person name="Theobald S."/>
            <person name="Frisvad J.C."/>
            <person name="Larsen T.O."/>
            <person name="Kjaerboelling I."/>
            <person name="Rothschild-Mancinelli K."/>
            <person name="Lyhne E.K."/>
            <person name="Kogle M.E."/>
            <person name="Barry K."/>
            <person name="Clum A."/>
            <person name="Na H."/>
            <person name="Ledsgaard L."/>
            <person name="Lin J."/>
            <person name="Lipzen A."/>
            <person name="Kuo A."/>
            <person name="Riley R."/>
            <person name="Mondo S."/>
            <person name="Labutti K."/>
            <person name="Haridas S."/>
            <person name="Pangalinan J."/>
            <person name="Salamov A.A."/>
            <person name="Simmons B.A."/>
            <person name="Magnuson J.K."/>
            <person name="Chen J."/>
            <person name="Drula E."/>
            <person name="Henrissat B."/>
            <person name="Wiebenga A."/>
            <person name="Lubbers R.J."/>
            <person name="Gomes A.C."/>
            <person name="Macurrencykelacurrency M.R."/>
            <person name="Stajich J."/>
            <person name="Grigoriev I.V."/>
            <person name="Mortensen U.H."/>
            <person name="De Vries R.P."/>
            <person name="Baker S.E."/>
            <person name="Andersen M.R."/>
        </authorList>
    </citation>
    <scope>NUCLEOTIDE SEQUENCE [LARGE SCALE GENOMIC DNA]</scope>
    <source>
        <strain evidence="9 10">CBS 449.75</strain>
    </source>
</reference>
<keyword evidence="3 8" id="KW-0732">Signal</keyword>
<dbReference type="PRINTS" id="PR00414">
    <property type="entry name" value="PPTHIESTRASE"/>
</dbReference>
<dbReference type="PANTHER" id="PTHR11247:SF8">
    <property type="entry name" value="PALMITOYL-PROTEIN THIOESTERASE 1"/>
    <property type="match status" value="1"/>
</dbReference>
<dbReference type="Pfam" id="PF02089">
    <property type="entry name" value="Palm_thioest"/>
    <property type="match status" value="1"/>
</dbReference>
<comment type="caution">
    <text evidence="9">The sequence shown here is derived from an EMBL/GenBank/DDBJ whole genome shotgun (WGS) entry which is preliminary data.</text>
</comment>
<sequence length="325" mass="36717">MRHLTRLSFLTLPLLTTSVPTHTSETELTPLPLVIWHGLGDDYLRDGMKEIASFAESINPGTYVHLIHLGDSSSTDRQATFLGNVTEQIATVCEQLASDQILSTAPAVNALGFSQGGQFLRGYVERCNNPPVRNLVTFGSQHNGIAEFQECAWNDFVCRGAEALLRVGRWSSLVQSRFVPAQYFRDPAELDAYLENSNFLADVNNERASKNATYKENLSKLNRFVMFMFEDDKVVHPKESAWFAEVNVTSGEVVPLQEREIYMEDWLGLRELDEQGKLKFEMLPGNHMQLADEDLEKVFTEYFGPVEVELPPSEVLVQQGLYSMR</sequence>
<dbReference type="SUPFAM" id="SSF53474">
    <property type="entry name" value="alpha/beta-Hydrolases"/>
    <property type="match status" value="1"/>
</dbReference>
<evidence type="ECO:0000256" key="3">
    <source>
        <dbReference type="ARBA" id="ARBA00022729"/>
    </source>
</evidence>
<proteinExistence type="predicted"/>
<protein>
    <recommendedName>
        <fullName evidence="2">Palmitoyl-protein thioesterase 1</fullName>
        <ecNumber evidence="1">3.1.2.22</ecNumber>
    </recommendedName>
    <alternativeName>
        <fullName evidence="7">Palmitoyl-protein hydrolase 1</fullName>
    </alternativeName>
</protein>
<feature type="chain" id="PRO_5045793879" description="Palmitoyl-protein thioesterase 1" evidence="8">
    <location>
        <begin position="19"/>
        <end position="325"/>
    </location>
</feature>
<dbReference type="GeneID" id="98150572"/>
<evidence type="ECO:0000313" key="9">
    <source>
        <dbReference type="EMBL" id="KAL2867290.1"/>
    </source>
</evidence>
<evidence type="ECO:0000256" key="6">
    <source>
        <dbReference type="ARBA" id="ARBA00023180"/>
    </source>
</evidence>